<keyword evidence="2" id="KW-1185">Reference proteome</keyword>
<evidence type="ECO:0000313" key="1">
    <source>
        <dbReference type="EMBL" id="SDG31369.1"/>
    </source>
</evidence>
<sequence length="29" mass="3708">MKEHRDKTRRDRMILRRFTDYCTLRALIL</sequence>
<dbReference type="EMBL" id="LT629689">
    <property type="protein sequence ID" value="SDG31369.1"/>
    <property type="molecule type" value="Genomic_DNA"/>
</dbReference>
<evidence type="ECO:0000313" key="2">
    <source>
        <dbReference type="Proteomes" id="UP000182858"/>
    </source>
</evidence>
<proteinExistence type="predicted"/>
<accession>A0ABY0P3G9</accession>
<organism evidence="1 2">
    <name type="scientific">Pseudomonas extremaustralis</name>
    <dbReference type="NCBI Taxonomy" id="359110"/>
    <lineage>
        <taxon>Bacteria</taxon>
        <taxon>Pseudomonadati</taxon>
        <taxon>Pseudomonadota</taxon>
        <taxon>Gammaproteobacteria</taxon>
        <taxon>Pseudomonadales</taxon>
        <taxon>Pseudomonadaceae</taxon>
        <taxon>Pseudomonas</taxon>
    </lineage>
</organism>
<protein>
    <submittedName>
        <fullName evidence="1">Uncharacterized protein</fullName>
    </submittedName>
</protein>
<gene>
    <name evidence="1" type="ORF">SAMN05216591_5631</name>
</gene>
<dbReference type="Proteomes" id="UP000182858">
    <property type="component" value="Chromosome I"/>
</dbReference>
<reference evidence="1 2" key="1">
    <citation type="submission" date="2016-10" db="EMBL/GenBank/DDBJ databases">
        <authorList>
            <person name="Varghese N."/>
            <person name="Submissions S."/>
        </authorList>
    </citation>
    <scope>NUCLEOTIDE SEQUENCE [LARGE SCALE GENOMIC DNA]</scope>
    <source>
        <strain evidence="1 2">DSM 17835</strain>
    </source>
</reference>
<name>A0ABY0P3G9_9PSED</name>